<reference evidence="3 4" key="1">
    <citation type="submission" date="2019-02" db="EMBL/GenBank/DDBJ databases">
        <title>Prokaryotic population dynamics and viral predation in marine succession experiment using metagenomics: the confinement effect.</title>
        <authorList>
            <person name="Haro-Moreno J.M."/>
            <person name="Rodriguez-Valera F."/>
            <person name="Lopez-Perez M."/>
        </authorList>
    </citation>
    <scope>NUCLEOTIDE SEQUENCE [LARGE SCALE GENOMIC DNA]</scope>
    <source>
        <strain evidence="3">MED-G158</strain>
    </source>
</reference>
<evidence type="ECO:0000313" key="3">
    <source>
        <dbReference type="EMBL" id="RZO74639.1"/>
    </source>
</evidence>
<name>A0A520RWL7_9GAMM</name>
<proteinExistence type="predicted"/>
<dbReference type="InterPro" id="IPR007139">
    <property type="entry name" value="DUF349"/>
</dbReference>
<dbReference type="Proteomes" id="UP000320404">
    <property type="component" value="Unassembled WGS sequence"/>
</dbReference>
<keyword evidence="1" id="KW-0175">Coiled coil</keyword>
<feature type="coiled-coil region" evidence="1">
    <location>
        <begin position="389"/>
        <end position="416"/>
    </location>
</feature>
<protein>
    <submittedName>
        <fullName evidence="3">DUF349 domain-containing protein</fullName>
    </submittedName>
</protein>
<accession>A0A520RWL7</accession>
<feature type="coiled-coil region" evidence="1">
    <location>
        <begin position="537"/>
        <end position="564"/>
    </location>
</feature>
<organism evidence="3 4">
    <name type="scientific">OM182 bacterium</name>
    <dbReference type="NCBI Taxonomy" id="2510334"/>
    <lineage>
        <taxon>Bacteria</taxon>
        <taxon>Pseudomonadati</taxon>
        <taxon>Pseudomonadota</taxon>
        <taxon>Gammaproteobacteria</taxon>
        <taxon>OMG group</taxon>
        <taxon>OM182 clade</taxon>
    </lineage>
</organism>
<sequence>MSKSTPESSADSPSPESTEQAQVPDVAETSLETKDTAADSESIIKESAAPAGSDASPLDPSPPSSPPPSPTQSSGTSADAAEPPAPNDATQAEAGTAAKAKPAVKKGRQQKQQKANVPQLDAASEPEPETKLETESAASAESVIEKAAEFAEAEPAKQPAETETPESPGNTPIDPTVNADPVDFAAEITVLSAELEALSIKNTTRLVTVENRVNRLRKLIPAEQTELLANHANLAAALSAKFEENGGHQLQLETATRELTATLEQALADGQSHEALPAWDKIQGNLSNTSGEIRARIKALIAPFKTKIDELRDWKIFAATEKKKELIQHMQQLIESKMNAGDKAKRISKFHAEWKNLGRSNQNEELWAQFKQFSDKAYEPCKEYFKQRKQQMAENHKARKALIESLEQEIERFKETDIDVATLNKLLSSADADWKRYAPVEQSRIKTLQKRYYDLVNKIRKQRKDLSRGNLDKKKDLIQRAEQLVELEDKQQAMNTAKQLQQEWKTAGPTSFKEDKKLWEQFRAACDKIFSKRSEERDQRAASIKQAEQELNQILNKLSALTELNDEDLRKARADFNEQVLAFSGALDQRIRKQRSKLLDRFNNLKRSLDTRFKTLPDKKSQQLMDRINAGIGHLVDVEDKLLQCKDEAAFEKARSEFDVEAWQQLELTGKETYDSLLQTRASLIQSCQNAANYAAQSQQAETALRGLCIALEIRAGVDTPESDQAQRMALQLSQLQTGFGQSKPSQQENNRLAQDSRLRSLCIGPLAHEKSEQLRERLQLSLQRLLRH</sequence>
<feature type="compositionally biased region" description="Low complexity" evidence="2">
    <location>
        <begin position="47"/>
        <end position="58"/>
    </location>
</feature>
<feature type="compositionally biased region" description="Low complexity" evidence="2">
    <location>
        <begin position="71"/>
        <end position="101"/>
    </location>
</feature>
<evidence type="ECO:0000256" key="2">
    <source>
        <dbReference type="SAM" id="MobiDB-lite"/>
    </source>
</evidence>
<feature type="compositionally biased region" description="Basic residues" evidence="2">
    <location>
        <begin position="102"/>
        <end position="111"/>
    </location>
</feature>
<dbReference type="AlphaFoldDB" id="A0A520RWL7"/>
<dbReference type="Pfam" id="PF03993">
    <property type="entry name" value="DUF349"/>
    <property type="match status" value="2"/>
</dbReference>
<feature type="region of interest" description="Disordered" evidence="2">
    <location>
        <begin position="1"/>
        <end position="177"/>
    </location>
</feature>
<evidence type="ECO:0000313" key="4">
    <source>
        <dbReference type="Proteomes" id="UP000320404"/>
    </source>
</evidence>
<feature type="compositionally biased region" description="Pro residues" evidence="2">
    <location>
        <begin position="59"/>
        <end position="70"/>
    </location>
</feature>
<feature type="compositionally biased region" description="Low complexity" evidence="2">
    <location>
        <begin position="1"/>
        <end position="19"/>
    </location>
</feature>
<dbReference type="EMBL" id="SHAH01000091">
    <property type="protein sequence ID" value="RZO74639.1"/>
    <property type="molecule type" value="Genomic_DNA"/>
</dbReference>
<feature type="compositionally biased region" description="Low complexity" evidence="2">
    <location>
        <begin position="156"/>
        <end position="166"/>
    </location>
</feature>
<evidence type="ECO:0000256" key="1">
    <source>
        <dbReference type="SAM" id="Coils"/>
    </source>
</evidence>
<comment type="caution">
    <text evidence="3">The sequence shown here is derived from an EMBL/GenBank/DDBJ whole genome shotgun (WGS) entry which is preliminary data.</text>
</comment>
<gene>
    <name evidence="3" type="ORF">EVA69_05600</name>
</gene>